<dbReference type="AlphaFoldDB" id="A0A9Q3I6E4"/>
<gene>
    <name evidence="1" type="ORF">O181_067319</name>
</gene>
<keyword evidence="2" id="KW-1185">Reference proteome</keyword>
<comment type="caution">
    <text evidence="1">The sequence shown here is derived from an EMBL/GenBank/DDBJ whole genome shotgun (WGS) entry which is preliminary data.</text>
</comment>
<sequence length="184" mass="20984">MEKQLPIVNLEDIISTKITTGYSSFELKFGQQAAFSIDIEANTYLAIEWIEKSTREELLEARNIQIAAKEETTLGEAEKLRYSRKKSVKYLDKKMAHRLRSPLEPRDLVLVYNKPLELQCGLLFNNNWNGPYRAIAQINNGPYELLRLGGTNNTGKFGASHIKRLYPRGEKVQSSSESENESSE</sequence>
<evidence type="ECO:0000313" key="2">
    <source>
        <dbReference type="Proteomes" id="UP000765509"/>
    </source>
</evidence>
<evidence type="ECO:0000313" key="1">
    <source>
        <dbReference type="EMBL" id="MBW0527604.1"/>
    </source>
</evidence>
<dbReference type="Proteomes" id="UP000765509">
    <property type="component" value="Unassembled WGS sequence"/>
</dbReference>
<name>A0A9Q3I6E4_9BASI</name>
<protein>
    <submittedName>
        <fullName evidence="1">Uncharacterized protein</fullName>
    </submittedName>
</protein>
<reference evidence="1" key="1">
    <citation type="submission" date="2021-03" db="EMBL/GenBank/DDBJ databases">
        <title>Draft genome sequence of rust myrtle Austropuccinia psidii MF-1, a brazilian biotype.</title>
        <authorList>
            <person name="Quecine M.C."/>
            <person name="Pachon D.M.R."/>
            <person name="Bonatelli M.L."/>
            <person name="Correr F.H."/>
            <person name="Franceschini L.M."/>
            <person name="Leite T.F."/>
            <person name="Margarido G.R.A."/>
            <person name="Almeida C.A."/>
            <person name="Ferrarezi J.A."/>
            <person name="Labate C.A."/>
        </authorList>
    </citation>
    <scope>NUCLEOTIDE SEQUENCE</scope>
    <source>
        <strain evidence="1">MF-1</strain>
    </source>
</reference>
<proteinExistence type="predicted"/>
<accession>A0A9Q3I6E4</accession>
<dbReference type="EMBL" id="AVOT02033664">
    <property type="protein sequence ID" value="MBW0527604.1"/>
    <property type="molecule type" value="Genomic_DNA"/>
</dbReference>
<organism evidence="1 2">
    <name type="scientific">Austropuccinia psidii MF-1</name>
    <dbReference type="NCBI Taxonomy" id="1389203"/>
    <lineage>
        <taxon>Eukaryota</taxon>
        <taxon>Fungi</taxon>
        <taxon>Dikarya</taxon>
        <taxon>Basidiomycota</taxon>
        <taxon>Pucciniomycotina</taxon>
        <taxon>Pucciniomycetes</taxon>
        <taxon>Pucciniales</taxon>
        <taxon>Sphaerophragmiaceae</taxon>
        <taxon>Austropuccinia</taxon>
    </lineage>
</organism>